<protein>
    <submittedName>
        <fullName evidence="1">Uncharacterized protein</fullName>
    </submittedName>
</protein>
<accession>A0A6A4S8Q8</accession>
<evidence type="ECO:0000313" key="2">
    <source>
        <dbReference type="Proteomes" id="UP000438429"/>
    </source>
</evidence>
<gene>
    <name evidence="1" type="ORF">F2P81_020263</name>
</gene>
<comment type="caution">
    <text evidence="1">The sequence shown here is derived from an EMBL/GenBank/DDBJ whole genome shotgun (WGS) entry which is preliminary data.</text>
</comment>
<dbReference type="Proteomes" id="UP000438429">
    <property type="component" value="Unassembled WGS sequence"/>
</dbReference>
<reference evidence="1 2" key="1">
    <citation type="submission" date="2019-06" db="EMBL/GenBank/DDBJ databases">
        <title>Draft genomes of female and male turbot (Scophthalmus maximus).</title>
        <authorList>
            <person name="Xu H."/>
            <person name="Xu X.-W."/>
            <person name="Shao C."/>
            <person name="Chen S."/>
        </authorList>
    </citation>
    <scope>NUCLEOTIDE SEQUENCE [LARGE SCALE GENOMIC DNA]</scope>
    <source>
        <strain evidence="1">Ysfricsl-2016a</strain>
        <tissue evidence="1">Blood</tissue>
    </source>
</reference>
<sequence>MVLAFRRDGKQRSHKAECKFLKEQQGENKIKHCLCFIINRLGSQGQVQREEDSVETVVPDSMVVKTAALEECGRGNGLVHHP</sequence>
<name>A0A6A4S8Q8_SCOMX</name>
<proteinExistence type="predicted"/>
<evidence type="ECO:0000313" key="1">
    <source>
        <dbReference type="EMBL" id="KAF0027522.1"/>
    </source>
</evidence>
<dbReference type="EMBL" id="VEVO01000018">
    <property type="protein sequence ID" value="KAF0027522.1"/>
    <property type="molecule type" value="Genomic_DNA"/>
</dbReference>
<dbReference type="AlphaFoldDB" id="A0A6A4S8Q8"/>
<organism evidence="1 2">
    <name type="scientific">Scophthalmus maximus</name>
    <name type="common">Turbot</name>
    <name type="synonym">Psetta maxima</name>
    <dbReference type="NCBI Taxonomy" id="52904"/>
    <lineage>
        <taxon>Eukaryota</taxon>
        <taxon>Metazoa</taxon>
        <taxon>Chordata</taxon>
        <taxon>Craniata</taxon>
        <taxon>Vertebrata</taxon>
        <taxon>Euteleostomi</taxon>
        <taxon>Actinopterygii</taxon>
        <taxon>Neopterygii</taxon>
        <taxon>Teleostei</taxon>
        <taxon>Neoteleostei</taxon>
        <taxon>Acanthomorphata</taxon>
        <taxon>Carangaria</taxon>
        <taxon>Pleuronectiformes</taxon>
        <taxon>Pleuronectoidei</taxon>
        <taxon>Scophthalmidae</taxon>
        <taxon>Scophthalmus</taxon>
    </lineage>
</organism>